<dbReference type="InterPro" id="IPR020311">
    <property type="entry name" value="Uncharacterised_Rv0898c"/>
</dbReference>
<reference evidence="2 3" key="1">
    <citation type="submission" date="2019-03" db="EMBL/GenBank/DDBJ databases">
        <title>Genomic Encyclopedia of Archaeal and Bacterial Type Strains, Phase II (KMG-II): from individual species to whole genera.</title>
        <authorList>
            <person name="Goeker M."/>
        </authorList>
    </citation>
    <scope>NUCLEOTIDE SEQUENCE [LARGE SCALE GENOMIC DNA]</scope>
    <source>
        <strain evidence="2 3">DSM 24323</strain>
    </source>
</reference>
<comment type="caution">
    <text evidence="2">The sequence shown here is derived from an EMBL/GenBank/DDBJ whole genome shotgun (WGS) entry which is preliminary data.</text>
</comment>
<gene>
    <name evidence="2" type="ORF">CLV29_2254</name>
</gene>
<evidence type="ECO:0000256" key="1">
    <source>
        <dbReference type="SAM" id="MobiDB-lite"/>
    </source>
</evidence>
<dbReference type="RefSeq" id="WP_133755197.1">
    <property type="nucleotide sequence ID" value="NZ_CP171129.1"/>
</dbReference>
<organism evidence="2 3">
    <name type="scientific">Naumannella halotolerans</name>
    <dbReference type="NCBI Taxonomy" id="993414"/>
    <lineage>
        <taxon>Bacteria</taxon>
        <taxon>Bacillati</taxon>
        <taxon>Actinomycetota</taxon>
        <taxon>Actinomycetes</taxon>
        <taxon>Propionibacteriales</taxon>
        <taxon>Propionibacteriaceae</taxon>
        <taxon>Naumannella</taxon>
    </lineage>
</organism>
<dbReference type="Proteomes" id="UP000295371">
    <property type="component" value="Unassembled WGS sequence"/>
</dbReference>
<feature type="compositionally biased region" description="Basic and acidic residues" evidence="1">
    <location>
        <begin position="58"/>
        <end position="75"/>
    </location>
</feature>
<accession>A0A4V3EMR6</accession>
<keyword evidence="3" id="KW-1185">Reference proteome</keyword>
<dbReference type="EMBL" id="SOAW01000002">
    <property type="protein sequence ID" value="TDT30848.1"/>
    <property type="molecule type" value="Genomic_DNA"/>
</dbReference>
<feature type="region of interest" description="Disordered" evidence="1">
    <location>
        <begin position="58"/>
        <end position="82"/>
    </location>
</feature>
<dbReference type="Pfam" id="PF10944">
    <property type="entry name" value="DUF2630"/>
    <property type="match status" value="1"/>
</dbReference>
<evidence type="ECO:0000313" key="3">
    <source>
        <dbReference type="Proteomes" id="UP000295371"/>
    </source>
</evidence>
<evidence type="ECO:0000313" key="2">
    <source>
        <dbReference type="EMBL" id="TDT30848.1"/>
    </source>
</evidence>
<sequence>MTNDSTIHSQITDAIAEEKKLRADLQAGRISSDTEHERIAALETQLDQLWDLLRQRQADRQYGRDPDDAKLRPAAEVEDYQG</sequence>
<protein>
    <submittedName>
        <fullName evidence="2">Uncharacterized protein DUF2630</fullName>
    </submittedName>
</protein>
<proteinExistence type="predicted"/>
<dbReference type="OrthoDB" id="7376174at2"/>
<name>A0A4V3EMR6_9ACTN</name>
<dbReference type="AlphaFoldDB" id="A0A4V3EMR6"/>